<sequence length="374" mass="41978">MAIAGLHARSRNLPSLDREIFRLRLRALRSCHQISGRTWSSDTSGSRLESNTLSNASFWFRLTNVESDNLCLVTTAALMAVFGKLSGEVYDNIRPYLDFAQDFLRYEGITPVTAQLRKTPLYLFLYNLVSYNQLLALVADARLSPKSGGSSKETLFANMSEQTRPNFAALLSRISENAQDVSSFDIDSWDGNLDFLPSYTTKKKVAELSGNADTCFLQGSLSSTAGPSNRDNGDEEFIIGEIYRTSGRVHFFKQLRDRDELSYTTTTLAFPPFMAQRQIKRFSKLGMSLLRLLSDNSQFNTAILLPLGIIAPELTSKRDQNFVIEKLKMLERTQCFDVFRVFSQDLQSGWACARASQSVYLSASVPKKPVRLIG</sequence>
<dbReference type="Proteomes" id="UP000053789">
    <property type="component" value="Unassembled WGS sequence"/>
</dbReference>
<dbReference type="RefSeq" id="XP_016615209.1">
    <property type="nucleotide sequence ID" value="XM_016768822.1"/>
</dbReference>
<dbReference type="VEuPathDB" id="FungiDB:Z519_11109"/>
<evidence type="ECO:0000313" key="2">
    <source>
        <dbReference type="Proteomes" id="UP000053789"/>
    </source>
</evidence>
<dbReference type="GeneID" id="27704037"/>
<dbReference type="AlphaFoldDB" id="A0A0D2HCC5"/>
<evidence type="ECO:0000313" key="1">
    <source>
        <dbReference type="EMBL" id="KIW88540.1"/>
    </source>
</evidence>
<name>A0A0D2HCC5_CLAB1</name>
<gene>
    <name evidence="1" type="ORF">Z519_11109</name>
</gene>
<protein>
    <submittedName>
        <fullName evidence="1">Uncharacterized protein</fullName>
    </submittedName>
</protein>
<dbReference type="OrthoDB" id="3251668at2759"/>
<proteinExistence type="predicted"/>
<reference evidence="1" key="1">
    <citation type="submission" date="2015-01" db="EMBL/GenBank/DDBJ databases">
        <title>The Genome Sequence of Cladophialophora bantiana CBS 173.52.</title>
        <authorList>
            <consortium name="The Broad Institute Genomics Platform"/>
            <person name="Cuomo C."/>
            <person name="de Hoog S."/>
            <person name="Gorbushina A."/>
            <person name="Stielow B."/>
            <person name="Teixiera M."/>
            <person name="Abouelleil A."/>
            <person name="Chapman S.B."/>
            <person name="Priest M."/>
            <person name="Young S.K."/>
            <person name="Wortman J."/>
            <person name="Nusbaum C."/>
            <person name="Birren B."/>
        </authorList>
    </citation>
    <scope>NUCLEOTIDE SEQUENCE [LARGE SCALE GENOMIC DNA]</scope>
    <source>
        <strain evidence="1">CBS 173.52</strain>
    </source>
</reference>
<keyword evidence="2" id="KW-1185">Reference proteome</keyword>
<dbReference type="EMBL" id="KN846999">
    <property type="protein sequence ID" value="KIW88540.1"/>
    <property type="molecule type" value="Genomic_DNA"/>
</dbReference>
<dbReference type="HOGENOM" id="CLU_062845_0_0_1"/>
<accession>A0A0D2HCC5</accession>
<organism evidence="1 2">
    <name type="scientific">Cladophialophora bantiana (strain ATCC 10958 / CBS 173.52 / CDC B-1940 / NIH 8579)</name>
    <name type="common">Xylohypha bantiana</name>
    <dbReference type="NCBI Taxonomy" id="1442370"/>
    <lineage>
        <taxon>Eukaryota</taxon>
        <taxon>Fungi</taxon>
        <taxon>Dikarya</taxon>
        <taxon>Ascomycota</taxon>
        <taxon>Pezizomycotina</taxon>
        <taxon>Eurotiomycetes</taxon>
        <taxon>Chaetothyriomycetidae</taxon>
        <taxon>Chaetothyriales</taxon>
        <taxon>Herpotrichiellaceae</taxon>
        <taxon>Cladophialophora</taxon>
    </lineage>
</organism>